<evidence type="ECO:0000256" key="2">
    <source>
        <dbReference type="ARBA" id="ARBA00022771"/>
    </source>
</evidence>
<dbReference type="Pfam" id="PF00105">
    <property type="entry name" value="zf-C4"/>
    <property type="match status" value="1"/>
</dbReference>
<gene>
    <name evidence="10" type="ORF">B4U80_01598</name>
</gene>
<evidence type="ECO:0000256" key="8">
    <source>
        <dbReference type="ARBA" id="ARBA00023242"/>
    </source>
</evidence>
<dbReference type="PROSITE" id="PS51030">
    <property type="entry name" value="NUCLEAR_REC_DBD_2"/>
    <property type="match status" value="1"/>
</dbReference>
<dbReference type="InterPro" id="IPR013088">
    <property type="entry name" value="Znf_NHR/GATA"/>
</dbReference>
<dbReference type="PANTHER" id="PTHR47630">
    <property type="entry name" value="NUCLEAR HORMONE RECEPTOR FAMILY-RELATED-RELATED"/>
    <property type="match status" value="1"/>
</dbReference>
<evidence type="ECO:0000313" key="11">
    <source>
        <dbReference type="Proteomes" id="UP000288716"/>
    </source>
</evidence>
<sequence length="332" mass="38065">MKQRQSLDTMRNMDDSDDCRSLVCDQKGVIIAESVYRCMVCAKVSDTIRDAKIHYKNSHIDDDEQFEFNTNSSSDDLFAYNDNETETQGKRKSPFSSHLEHKMPEIIYSPVLNTASESESDSFQKFCAKVMRQEELQSVQDEQKLERKHTENNISPPPLITMFCSDVTLPRGGTTGAVGKSGYISCAVCGVIRYYSCIYRRYGQFTCQVCYRFFRTFFLKPKRYFCRTLGKCPLNVRNRCRACWIKSCIGLYAVDGSRQQILEEYQPQKGDIDSQRNKMSQFAETLQNTIENGTNMSRWTVSMPSSITITSKVPQSPLSLNSMKSNRKSITL</sequence>
<dbReference type="OrthoDB" id="308383at2759"/>
<keyword evidence="5" id="KW-0238">DNA-binding</keyword>
<dbReference type="VEuPathDB" id="VectorBase:LDEU000963"/>
<evidence type="ECO:0000256" key="4">
    <source>
        <dbReference type="ARBA" id="ARBA00023015"/>
    </source>
</evidence>
<dbReference type="PANTHER" id="PTHR47630:SF5">
    <property type="entry name" value="NR LBD DOMAIN-CONTAINING PROTEIN"/>
    <property type="match status" value="1"/>
</dbReference>
<dbReference type="GO" id="GO:0003700">
    <property type="term" value="F:DNA-binding transcription factor activity"/>
    <property type="evidence" value="ECO:0007669"/>
    <property type="project" value="InterPro"/>
</dbReference>
<keyword evidence="2" id="KW-0863">Zinc-finger</keyword>
<dbReference type="Gene3D" id="3.30.50.10">
    <property type="entry name" value="Erythroid Transcription Factor GATA-1, subunit A"/>
    <property type="match status" value="1"/>
</dbReference>
<evidence type="ECO:0000256" key="1">
    <source>
        <dbReference type="ARBA" id="ARBA00022723"/>
    </source>
</evidence>
<evidence type="ECO:0000313" key="10">
    <source>
        <dbReference type="EMBL" id="RWS31079.1"/>
    </source>
</evidence>
<dbReference type="AlphaFoldDB" id="A0A443SU81"/>
<dbReference type="EMBL" id="NCKV01000277">
    <property type="protein sequence ID" value="RWS31079.1"/>
    <property type="molecule type" value="Genomic_DNA"/>
</dbReference>
<dbReference type="STRING" id="299467.A0A443SU81"/>
<keyword evidence="4" id="KW-0805">Transcription regulation</keyword>
<evidence type="ECO:0000256" key="3">
    <source>
        <dbReference type="ARBA" id="ARBA00022833"/>
    </source>
</evidence>
<protein>
    <submittedName>
        <fullName evidence="10">Nuclear receptor-like protein</fullName>
    </submittedName>
</protein>
<name>A0A443SU81_9ACAR</name>
<proteinExistence type="predicted"/>
<dbReference type="GO" id="GO:0043565">
    <property type="term" value="F:sequence-specific DNA binding"/>
    <property type="evidence" value="ECO:0007669"/>
    <property type="project" value="InterPro"/>
</dbReference>
<keyword evidence="1" id="KW-0479">Metal-binding</keyword>
<evidence type="ECO:0000259" key="9">
    <source>
        <dbReference type="PROSITE" id="PS51030"/>
    </source>
</evidence>
<feature type="domain" description="Nuclear receptor" evidence="9">
    <location>
        <begin position="183"/>
        <end position="264"/>
    </location>
</feature>
<dbReference type="SUPFAM" id="SSF57716">
    <property type="entry name" value="Glucocorticoid receptor-like (DNA-binding domain)"/>
    <property type="match status" value="1"/>
</dbReference>
<evidence type="ECO:0000256" key="5">
    <source>
        <dbReference type="ARBA" id="ARBA00023125"/>
    </source>
</evidence>
<comment type="caution">
    <text evidence="10">The sequence shown here is derived from an EMBL/GenBank/DDBJ whole genome shotgun (WGS) entry which is preliminary data.</text>
</comment>
<dbReference type="InterPro" id="IPR001628">
    <property type="entry name" value="Znf_hrmn_rcpt"/>
</dbReference>
<keyword evidence="7 10" id="KW-0675">Receptor</keyword>
<dbReference type="Proteomes" id="UP000288716">
    <property type="component" value="Unassembled WGS sequence"/>
</dbReference>
<evidence type="ECO:0000256" key="7">
    <source>
        <dbReference type="ARBA" id="ARBA00023170"/>
    </source>
</evidence>
<keyword evidence="3" id="KW-0862">Zinc</keyword>
<accession>A0A443SU81</accession>
<keyword evidence="11" id="KW-1185">Reference proteome</keyword>
<keyword evidence="8" id="KW-0539">Nucleus</keyword>
<evidence type="ECO:0000256" key="6">
    <source>
        <dbReference type="ARBA" id="ARBA00023163"/>
    </source>
</evidence>
<keyword evidence="6" id="KW-0804">Transcription</keyword>
<organism evidence="10 11">
    <name type="scientific">Leptotrombidium deliense</name>
    <dbReference type="NCBI Taxonomy" id="299467"/>
    <lineage>
        <taxon>Eukaryota</taxon>
        <taxon>Metazoa</taxon>
        <taxon>Ecdysozoa</taxon>
        <taxon>Arthropoda</taxon>
        <taxon>Chelicerata</taxon>
        <taxon>Arachnida</taxon>
        <taxon>Acari</taxon>
        <taxon>Acariformes</taxon>
        <taxon>Trombidiformes</taxon>
        <taxon>Prostigmata</taxon>
        <taxon>Anystina</taxon>
        <taxon>Parasitengona</taxon>
        <taxon>Trombiculoidea</taxon>
        <taxon>Trombiculidae</taxon>
        <taxon>Leptotrombidium</taxon>
    </lineage>
</organism>
<dbReference type="GO" id="GO:0008270">
    <property type="term" value="F:zinc ion binding"/>
    <property type="evidence" value="ECO:0007669"/>
    <property type="project" value="UniProtKB-KW"/>
</dbReference>
<dbReference type="InterPro" id="IPR052499">
    <property type="entry name" value="C.elegans_NHRs"/>
</dbReference>
<reference evidence="10 11" key="1">
    <citation type="journal article" date="2018" name="Gigascience">
        <title>Genomes of trombidid mites reveal novel predicted allergens and laterally-transferred genes associated with secondary metabolism.</title>
        <authorList>
            <person name="Dong X."/>
            <person name="Chaisiri K."/>
            <person name="Xia D."/>
            <person name="Armstrong S.D."/>
            <person name="Fang Y."/>
            <person name="Donnelly M.J."/>
            <person name="Kadowaki T."/>
            <person name="McGarry J.W."/>
            <person name="Darby A.C."/>
            <person name="Makepeace B.L."/>
        </authorList>
    </citation>
    <scope>NUCLEOTIDE SEQUENCE [LARGE SCALE GENOMIC DNA]</scope>
    <source>
        <strain evidence="10">UoL-UT</strain>
    </source>
</reference>